<keyword evidence="1" id="KW-0418">Kinase</keyword>
<proteinExistence type="predicted"/>
<evidence type="ECO:0000259" key="2">
    <source>
        <dbReference type="Pfam" id="PF13581"/>
    </source>
</evidence>
<dbReference type="GO" id="GO:0005524">
    <property type="term" value="F:ATP binding"/>
    <property type="evidence" value="ECO:0007669"/>
    <property type="project" value="UniProtKB-KW"/>
</dbReference>
<keyword evidence="1" id="KW-0808">Transferase</keyword>
<dbReference type="InterPro" id="IPR036890">
    <property type="entry name" value="HATPase_C_sf"/>
</dbReference>
<reference evidence="3 4" key="1">
    <citation type="submission" date="2019-09" db="EMBL/GenBank/DDBJ databases">
        <title>Genome Sequences of Streptomyces kaniharaensis ATCC 21070.</title>
        <authorList>
            <person name="Zhu W."/>
            <person name="De Crecy-Lagard V."/>
            <person name="Richards N.G."/>
        </authorList>
    </citation>
    <scope>NUCLEOTIDE SEQUENCE [LARGE SCALE GENOMIC DNA]</scope>
    <source>
        <strain evidence="3 4">SF-557</strain>
    </source>
</reference>
<keyword evidence="1" id="KW-0723">Serine/threonine-protein kinase</keyword>
<dbReference type="GO" id="GO:0004674">
    <property type="term" value="F:protein serine/threonine kinase activity"/>
    <property type="evidence" value="ECO:0007669"/>
    <property type="project" value="UniProtKB-KW"/>
</dbReference>
<accession>A0A6N7KK36</accession>
<evidence type="ECO:0000313" key="4">
    <source>
        <dbReference type="Proteomes" id="UP000450000"/>
    </source>
</evidence>
<gene>
    <name evidence="3" type="ORF">F7Q99_05360</name>
</gene>
<comment type="caution">
    <text evidence="3">The sequence shown here is derived from an EMBL/GenBank/DDBJ whole genome shotgun (WGS) entry which is preliminary data.</text>
</comment>
<keyword evidence="3" id="KW-0067">ATP-binding</keyword>
<evidence type="ECO:0000313" key="3">
    <source>
        <dbReference type="EMBL" id="MQS11731.1"/>
    </source>
</evidence>
<organism evidence="3 4">
    <name type="scientific">Streptomyces kaniharaensis</name>
    <dbReference type="NCBI Taxonomy" id="212423"/>
    <lineage>
        <taxon>Bacteria</taxon>
        <taxon>Bacillati</taxon>
        <taxon>Actinomycetota</taxon>
        <taxon>Actinomycetes</taxon>
        <taxon>Kitasatosporales</taxon>
        <taxon>Streptomycetaceae</taxon>
        <taxon>Streptomyces</taxon>
    </lineage>
</organism>
<keyword evidence="3" id="KW-0547">Nucleotide-binding</keyword>
<dbReference type="OrthoDB" id="3479721at2"/>
<dbReference type="PANTHER" id="PTHR35526:SF3">
    <property type="entry name" value="ANTI-SIGMA-F FACTOR RSBW"/>
    <property type="match status" value="1"/>
</dbReference>
<dbReference type="InterPro" id="IPR003594">
    <property type="entry name" value="HATPase_dom"/>
</dbReference>
<dbReference type="CDD" id="cd16936">
    <property type="entry name" value="HATPase_RsbW-like"/>
    <property type="match status" value="1"/>
</dbReference>
<name>A0A6N7KK36_9ACTN</name>
<dbReference type="Proteomes" id="UP000450000">
    <property type="component" value="Unassembled WGS sequence"/>
</dbReference>
<feature type="domain" description="Histidine kinase/HSP90-like ATPase" evidence="2">
    <location>
        <begin position="71"/>
        <end position="163"/>
    </location>
</feature>
<dbReference type="InterPro" id="IPR050267">
    <property type="entry name" value="Anti-sigma-factor_SerPK"/>
</dbReference>
<dbReference type="PANTHER" id="PTHR35526">
    <property type="entry name" value="ANTI-SIGMA-F FACTOR RSBW-RELATED"/>
    <property type="match status" value="1"/>
</dbReference>
<protein>
    <submittedName>
        <fullName evidence="3">ATP-binding protein</fullName>
    </submittedName>
</protein>
<dbReference type="Gene3D" id="3.30.565.10">
    <property type="entry name" value="Histidine kinase-like ATPase, C-terminal domain"/>
    <property type="match status" value="1"/>
</dbReference>
<dbReference type="EMBL" id="WBOF01000001">
    <property type="protein sequence ID" value="MQS11731.1"/>
    <property type="molecule type" value="Genomic_DNA"/>
</dbReference>
<dbReference type="AlphaFoldDB" id="A0A6N7KK36"/>
<dbReference type="SUPFAM" id="SSF55874">
    <property type="entry name" value="ATPase domain of HSP90 chaperone/DNA topoisomerase II/histidine kinase"/>
    <property type="match status" value="1"/>
</dbReference>
<evidence type="ECO:0000256" key="1">
    <source>
        <dbReference type="ARBA" id="ARBA00022527"/>
    </source>
</evidence>
<keyword evidence="4" id="KW-1185">Reference proteome</keyword>
<sequence>MVRLRDEAIAEHATGSSPIDRLSDQGRICCRAFPCLRPAFAWLQPPVLEGYFAMSRNSSTIWLPRSRRAPAEARRRLSVLLADFPGGERFLDSGLLAISELVTNAVLHGTPAGCLIYLALDVDPTRLRIEVHDARRDRAPVLSARGLDDETGRGLHLVKSVAKRWGCCPRQPIGKIVWCEVAE</sequence>
<dbReference type="Pfam" id="PF13581">
    <property type="entry name" value="HATPase_c_2"/>
    <property type="match status" value="1"/>
</dbReference>